<sequence>MPGHDSVRDDILLMLPEDDRAQLQGRATHQVRDWIIARNLAVQRYSSIFQTVLNATLAVKSLPNEIFVDILGLASPEQDYRNTWITKATGVCRFWRDAIINTPLLWTKIDLTAKPHFIELCLARANGADICIRLPDPSGGYLKRSVNVDFPQVAPLLIPYSSRIKHIDLYIAEASSNHVPTSLMRQLLDVPLPALTSLALNSKGLQWAPSPQALHSLRHLSLDLSAVTPDWMKLPLSQLTSLTLSAPRFVENAPFASILGVLEACHSLEFFRFEGFEVDSDAPYPTRTLSLPQIRHIYLRGMPPLGTPILLAQLSLPQHARLSLEPYFYYGEVITRALDVLLPKDTRSLPAVCKAQRLMVLIDADEPENSPELIVYADVDCTEYWNSKPWRSPEYELHWDFPNQAPFKAVPSFFVRHEVIPWQGDALKGLRFIMRELGDFFTATVETLVLRGITSLVDVQTWAQTMAAFPNLKELEIIGQDCDMHNFPAALEPTSSGVPCAQLRDVVLLYRPRKRSGSLRMLQGLRTALQMRLEVKGGSRLRSLSLLLVPERNDRLFPPALVMDQLPDVFRDTLDSLKSVVESFVFRCDTDSDGGNIQREDGDGSEGSMEGEDVEKDTDYWETLDEENEFGEDSEEGA</sequence>
<dbReference type="PROSITE" id="PS50181">
    <property type="entry name" value="FBOX"/>
    <property type="match status" value="1"/>
</dbReference>
<dbReference type="InterPro" id="IPR032675">
    <property type="entry name" value="LRR_dom_sf"/>
</dbReference>
<proteinExistence type="predicted"/>
<dbReference type="Pfam" id="PF12937">
    <property type="entry name" value="F-box-like"/>
    <property type="match status" value="1"/>
</dbReference>
<accession>A0A4Y9YC78</accession>
<dbReference type="Proteomes" id="UP000298390">
    <property type="component" value="Unassembled WGS sequence"/>
</dbReference>
<comment type="caution">
    <text evidence="3">The sequence shown here is derived from an EMBL/GenBank/DDBJ whole genome shotgun (WGS) entry which is preliminary data.</text>
</comment>
<evidence type="ECO:0000256" key="1">
    <source>
        <dbReference type="SAM" id="MobiDB-lite"/>
    </source>
</evidence>
<dbReference type="Gene3D" id="3.80.10.10">
    <property type="entry name" value="Ribonuclease Inhibitor"/>
    <property type="match status" value="1"/>
</dbReference>
<dbReference type="SUPFAM" id="SSF52047">
    <property type="entry name" value="RNI-like"/>
    <property type="match status" value="1"/>
</dbReference>
<name>A0A4Y9YC78_9APHY</name>
<dbReference type="InterPro" id="IPR001810">
    <property type="entry name" value="F-box_dom"/>
</dbReference>
<dbReference type="SUPFAM" id="SSF81383">
    <property type="entry name" value="F-box domain"/>
    <property type="match status" value="1"/>
</dbReference>
<dbReference type="STRING" id="34475.A0A4Y9YC78"/>
<dbReference type="InterPro" id="IPR036047">
    <property type="entry name" value="F-box-like_dom_sf"/>
</dbReference>
<reference evidence="3 4" key="1">
    <citation type="submission" date="2019-01" db="EMBL/GenBank/DDBJ databases">
        <title>Genome sequencing of the rare red list fungi Fomitopsis rosea.</title>
        <authorList>
            <person name="Buettner E."/>
            <person name="Kellner H."/>
        </authorList>
    </citation>
    <scope>NUCLEOTIDE SEQUENCE [LARGE SCALE GENOMIC DNA]</scope>
    <source>
        <strain evidence="3 4">DSM 105464</strain>
    </source>
</reference>
<organism evidence="3 4">
    <name type="scientific">Rhodofomes roseus</name>
    <dbReference type="NCBI Taxonomy" id="34475"/>
    <lineage>
        <taxon>Eukaryota</taxon>
        <taxon>Fungi</taxon>
        <taxon>Dikarya</taxon>
        <taxon>Basidiomycota</taxon>
        <taxon>Agaricomycotina</taxon>
        <taxon>Agaricomycetes</taxon>
        <taxon>Polyporales</taxon>
        <taxon>Rhodofomes</taxon>
    </lineage>
</organism>
<gene>
    <name evidence="3" type="ORF">EVJ58_g5344</name>
</gene>
<feature type="domain" description="F-box" evidence="2">
    <location>
        <begin position="56"/>
        <end position="109"/>
    </location>
</feature>
<evidence type="ECO:0000259" key="2">
    <source>
        <dbReference type="PROSITE" id="PS50181"/>
    </source>
</evidence>
<feature type="region of interest" description="Disordered" evidence="1">
    <location>
        <begin position="592"/>
        <end position="617"/>
    </location>
</feature>
<evidence type="ECO:0000313" key="4">
    <source>
        <dbReference type="Proteomes" id="UP000298390"/>
    </source>
</evidence>
<dbReference type="EMBL" id="SEKV01000270">
    <property type="protein sequence ID" value="TFY60124.1"/>
    <property type="molecule type" value="Genomic_DNA"/>
</dbReference>
<protein>
    <recommendedName>
        <fullName evidence="2">F-box domain-containing protein</fullName>
    </recommendedName>
</protein>
<dbReference type="AlphaFoldDB" id="A0A4Y9YC78"/>
<evidence type="ECO:0000313" key="3">
    <source>
        <dbReference type="EMBL" id="TFY60124.1"/>
    </source>
</evidence>